<dbReference type="InterPro" id="IPR011990">
    <property type="entry name" value="TPR-like_helical_dom_sf"/>
</dbReference>
<dbReference type="Pfam" id="PF01535">
    <property type="entry name" value="PPR"/>
    <property type="match status" value="3"/>
</dbReference>
<dbReference type="FunFam" id="1.25.40.10:FF:000073">
    <property type="entry name" value="Pentatricopeptide repeat-containing protein chloroplastic"/>
    <property type="match status" value="1"/>
</dbReference>
<feature type="repeat" description="PPR" evidence="2">
    <location>
        <begin position="73"/>
        <end position="103"/>
    </location>
</feature>
<keyword evidence="1" id="KW-0677">Repeat</keyword>
<sequence length="630" mass="70116">MDITLWNGLISAYTKNLMFDEAIELFEDLLRFPNLRPDSYTYPSVLKACGGLRRVDYGNKIHVNLIKSGFLSDVVVASSLISVYAKSGVFGLAVKLFDDMPEKDVASWNNVISCYYQSGQYEKALGYFERMKTLGFRPDSVSFTTAISSCARLLDLERGKRIHEEVVRGGLALDGFVKASLVDMYGKCGCLERAKEAFVEIGNKSLVSWNALIGGYSLRGDSVSCIELVVQMYQEKVRPNSTTITSLLVACATSTQLQHGKFVHGYIIRNNIETDIFTDSSLVDFYFKCGSVALAEEVFRMMPKNNIVAWNVMISGYVSAGCYVESLGIYDDMREAGIKSDAITFTSALAACSQLAALERGKELHNCIAESKLDSNEIVMGALLDMYAKCGAINEARGVFNQLSTIDLVSWTSMIVAYGSHGQAFEALKLFDEMLKSNIKPDRVTFLAVISACSHAGLVDEGHHYFNIMINNYGIQPTIAEYSCLIDLLGRAGRLNEAYEILQRTQNIREDVDLLSTLFSACHLHGELKLGEDIAKLLIEKDPDDPSTYIVLEKMYASTKKWDEARKVRLKMKGLGLRKNPGCSWIEVNRRIQSFLAEDKTFPQAELVYGCLSLLHIHMEKDEMAVDAAL</sequence>
<keyword evidence="4" id="KW-1185">Reference proteome</keyword>
<comment type="caution">
    <text evidence="3">The sequence shown here is derived from an EMBL/GenBank/DDBJ whole genome shotgun (WGS) entry which is preliminary data.</text>
</comment>
<dbReference type="PROSITE" id="PS51375">
    <property type="entry name" value="PPR"/>
    <property type="match status" value="8"/>
</dbReference>
<dbReference type="GO" id="GO:0099402">
    <property type="term" value="P:plant organ development"/>
    <property type="evidence" value="ECO:0007669"/>
    <property type="project" value="UniProtKB-ARBA"/>
</dbReference>
<dbReference type="PANTHER" id="PTHR47926:SF452">
    <property type="entry name" value="PENTATRICOPEPTIDE REPEAT-CONTAINING PROTEIN"/>
    <property type="match status" value="1"/>
</dbReference>
<dbReference type="InterPro" id="IPR046960">
    <property type="entry name" value="PPR_At4g14850-like_plant"/>
</dbReference>
<evidence type="ECO:0000256" key="2">
    <source>
        <dbReference type="PROSITE-ProRule" id="PRU00708"/>
    </source>
</evidence>
<dbReference type="InterPro" id="IPR002885">
    <property type="entry name" value="PPR_rpt"/>
</dbReference>
<dbReference type="Pfam" id="PF13041">
    <property type="entry name" value="PPR_2"/>
    <property type="match status" value="5"/>
</dbReference>
<dbReference type="SUPFAM" id="SSF48452">
    <property type="entry name" value="TPR-like"/>
    <property type="match status" value="1"/>
</dbReference>
<feature type="repeat" description="PPR" evidence="2">
    <location>
        <begin position="205"/>
        <end position="239"/>
    </location>
</feature>
<dbReference type="FunFam" id="1.25.40.10:FF:000158">
    <property type="entry name" value="pentatricopeptide repeat-containing protein At2g33680"/>
    <property type="match status" value="1"/>
</dbReference>
<accession>A0ABD1UHA2</accession>
<reference evidence="4" key="1">
    <citation type="submission" date="2024-07" db="EMBL/GenBank/DDBJ databases">
        <title>Two chromosome-level genome assemblies of Korean endemic species Abeliophyllum distichum and Forsythia ovata (Oleaceae).</title>
        <authorList>
            <person name="Jang H."/>
        </authorList>
    </citation>
    <scope>NUCLEOTIDE SEQUENCE [LARGE SCALE GENOMIC DNA]</scope>
</reference>
<organism evidence="3 4">
    <name type="scientific">Abeliophyllum distichum</name>
    <dbReference type="NCBI Taxonomy" id="126358"/>
    <lineage>
        <taxon>Eukaryota</taxon>
        <taxon>Viridiplantae</taxon>
        <taxon>Streptophyta</taxon>
        <taxon>Embryophyta</taxon>
        <taxon>Tracheophyta</taxon>
        <taxon>Spermatophyta</taxon>
        <taxon>Magnoliopsida</taxon>
        <taxon>eudicotyledons</taxon>
        <taxon>Gunneridae</taxon>
        <taxon>Pentapetalae</taxon>
        <taxon>asterids</taxon>
        <taxon>lamiids</taxon>
        <taxon>Lamiales</taxon>
        <taxon>Oleaceae</taxon>
        <taxon>Forsythieae</taxon>
        <taxon>Abeliophyllum</taxon>
    </lineage>
</organism>
<name>A0ABD1UHA2_9LAMI</name>
<gene>
    <name evidence="3" type="ORF">Adt_09483</name>
</gene>
<dbReference type="PANTHER" id="PTHR47926">
    <property type="entry name" value="PENTATRICOPEPTIDE REPEAT-CONTAINING PROTEIN"/>
    <property type="match status" value="1"/>
</dbReference>
<dbReference type="GO" id="GO:0009451">
    <property type="term" value="P:RNA modification"/>
    <property type="evidence" value="ECO:0007669"/>
    <property type="project" value="UniProtKB-ARBA"/>
</dbReference>
<feature type="repeat" description="PPR" evidence="2">
    <location>
        <begin position="2"/>
        <end position="37"/>
    </location>
</feature>
<dbReference type="Proteomes" id="UP001604336">
    <property type="component" value="Unassembled WGS sequence"/>
</dbReference>
<evidence type="ECO:0000313" key="3">
    <source>
        <dbReference type="EMBL" id="KAL2524429.1"/>
    </source>
</evidence>
<feature type="repeat" description="PPR" evidence="2">
    <location>
        <begin position="407"/>
        <end position="441"/>
    </location>
</feature>
<evidence type="ECO:0000313" key="4">
    <source>
        <dbReference type="Proteomes" id="UP001604336"/>
    </source>
</evidence>
<proteinExistence type="predicted"/>
<feature type="repeat" description="PPR" evidence="2">
    <location>
        <begin position="306"/>
        <end position="340"/>
    </location>
</feature>
<feature type="repeat" description="PPR" evidence="2">
    <location>
        <begin position="545"/>
        <end position="579"/>
    </location>
</feature>
<dbReference type="FunFam" id="1.25.40.10:FF:000381">
    <property type="entry name" value="Pentatricopeptide repeat-containing protein"/>
    <property type="match status" value="1"/>
</dbReference>
<dbReference type="InterPro" id="IPR046848">
    <property type="entry name" value="E_motif"/>
</dbReference>
<dbReference type="Pfam" id="PF20431">
    <property type="entry name" value="E_motif"/>
    <property type="match status" value="1"/>
</dbReference>
<protein>
    <submittedName>
        <fullName evidence="3">Pentatricopeptide repeat-containing protein</fullName>
    </submittedName>
</protein>
<feature type="repeat" description="PPR" evidence="2">
    <location>
        <begin position="442"/>
        <end position="477"/>
    </location>
</feature>
<dbReference type="AlphaFoldDB" id="A0ABD1UHA2"/>
<dbReference type="EMBL" id="JBFOLK010000003">
    <property type="protein sequence ID" value="KAL2524429.1"/>
    <property type="molecule type" value="Genomic_DNA"/>
</dbReference>
<dbReference type="Gene3D" id="1.25.40.10">
    <property type="entry name" value="Tetratricopeptide repeat domain"/>
    <property type="match status" value="5"/>
</dbReference>
<dbReference type="NCBIfam" id="TIGR00756">
    <property type="entry name" value="PPR"/>
    <property type="match status" value="7"/>
</dbReference>
<evidence type="ECO:0000256" key="1">
    <source>
        <dbReference type="ARBA" id="ARBA00022737"/>
    </source>
</evidence>
<dbReference type="FunFam" id="1.25.40.10:FF:000344">
    <property type="entry name" value="Pentatricopeptide repeat-containing protein"/>
    <property type="match status" value="1"/>
</dbReference>
<feature type="repeat" description="PPR" evidence="2">
    <location>
        <begin position="104"/>
        <end position="138"/>
    </location>
</feature>